<accession>S2JU14</accession>
<dbReference type="InterPro" id="IPR027267">
    <property type="entry name" value="AH/BAR_dom_sf"/>
</dbReference>
<reference evidence="5" key="1">
    <citation type="submission" date="2013-05" db="EMBL/GenBank/DDBJ databases">
        <title>The Genome sequence of Mucor circinelloides f. circinelloides 1006PhL.</title>
        <authorList>
            <consortium name="The Broad Institute Genomics Platform"/>
            <person name="Cuomo C."/>
            <person name="Earl A."/>
            <person name="Findley K."/>
            <person name="Lee S.C."/>
            <person name="Walker B."/>
            <person name="Young S."/>
            <person name="Zeng Q."/>
            <person name="Gargeya S."/>
            <person name="Fitzgerald M."/>
            <person name="Haas B."/>
            <person name="Abouelleil A."/>
            <person name="Allen A.W."/>
            <person name="Alvarado L."/>
            <person name="Arachchi H.M."/>
            <person name="Berlin A.M."/>
            <person name="Chapman S.B."/>
            <person name="Gainer-Dewar J."/>
            <person name="Goldberg J."/>
            <person name="Griggs A."/>
            <person name="Gujja S."/>
            <person name="Hansen M."/>
            <person name="Howarth C."/>
            <person name="Imamovic A."/>
            <person name="Ireland A."/>
            <person name="Larimer J."/>
            <person name="McCowan C."/>
            <person name="Murphy C."/>
            <person name="Pearson M."/>
            <person name="Poon T.W."/>
            <person name="Priest M."/>
            <person name="Roberts A."/>
            <person name="Saif S."/>
            <person name="Shea T."/>
            <person name="Sisk P."/>
            <person name="Sykes S."/>
            <person name="Wortman J."/>
            <person name="Nusbaum C."/>
            <person name="Birren B."/>
        </authorList>
    </citation>
    <scope>NUCLEOTIDE SEQUENCE [LARGE SCALE GENOMIC DNA]</scope>
    <source>
        <strain evidence="5">1006PhL</strain>
    </source>
</reference>
<evidence type="ECO:0000256" key="1">
    <source>
        <dbReference type="ARBA" id="ARBA00022583"/>
    </source>
</evidence>
<evidence type="ECO:0000313" key="4">
    <source>
        <dbReference type="EMBL" id="EPB91912.1"/>
    </source>
</evidence>
<evidence type="ECO:0000259" key="3">
    <source>
        <dbReference type="SMART" id="SM00055"/>
    </source>
</evidence>
<evidence type="ECO:0000313" key="5">
    <source>
        <dbReference type="Proteomes" id="UP000014254"/>
    </source>
</evidence>
<dbReference type="GO" id="GO:0032185">
    <property type="term" value="P:septin cytoskeleton organization"/>
    <property type="evidence" value="ECO:0007669"/>
    <property type="project" value="TreeGrafter"/>
</dbReference>
<keyword evidence="5" id="KW-1185">Reference proteome</keyword>
<dbReference type="STRING" id="1220926.S2JU14"/>
<dbReference type="VEuPathDB" id="FungiDB:HMPREF1544_01206"/>
<dbReference type="GO" id="GO:0030139">
    <property type="term" value="C:endocytic vesicle"/>
    <property type="evidence" value="ECO:0007669"/>
    <property type="project" value="TreeGrafter"/>
</dbReference>
<dbReference type="InParanoid" id="S2JU14"/>
<dbReference type="EMBL" id="KE123904">
    <property type="protein sequence ID" value="EPB91912.1"/>
    <property type="molecule type" value="Genomic_DNA"/>
</dbReference>
<dbReference type="Proteomes" id="UP000014254">
    <property type="component" value="Unassembled WGS sequence"/>
</dbReference>
<dbReference type="GO" id="GO:0005886">
    <property type="term" value="C:plasma membrane"/>
    <property type="evidence" value="ECO:0007669"/>
    <property type="project" value="TreeGrafter"/>
</dbReference>
<sequence>MSNPSAYVEAFLTKKPKEGITIAQTRLKDAMALDMELAEYFKERSHIEETYAKSLEKASKRLYMMDPGVLGHFAPVWELLLKELNQIANYHSEMAHKVSQTIEKPLRASPSEEYHRLQQLEPLIQSIENKGKLSSVTGSIFKKSRNSTSSTAKSGSWQHEGVEYLNLHQTLDQARLTRLKTLVKDFEKIQSEQLMKRVEMASATLSAANAFDVEHDIDDFCKERGKGLHTLEYNSSNTTNRSSTISLHDSHRSTNKFKSVFMKKKKTEEGSFSSQHGSYADVREQQGNDVPSPQTSFATEPVSDHRHVPAPAESTSTPTMNSAPLVDAEGFSIRQSSTSFPTIASDISSHNTFDDLDSDLQSLKLNQKLQINIKNDAVQEESAEANESFNKMASMLRERTPTITRRARGRRDTNRSLTESTLFSAAAATPNYGSEDPRANSIISTSSNDTSHTNPFMAAPSPTVVSNNQLHAVPQQTQSPSLGVTLTDTPAHWLQPIPEVNQQQAPSYLSVSILEKTTLTSPDTLLISGQVMVSYHGSFTSTAPIPLQLHHMDGMQQFLPNPQYITQQDDVFMLNVSQIQSDRPVPCFAYEINSSSLALPVHVLPSWKCVDGISYLMIKHSKNAILDASKLSGHVYVNMPDQQQVTNVQSTPQGTWDVAKHRLTWKLSDLLQQYSDSAQQQQQRLLAKFYLDGLGSPQPVHLNYQWRDTLASGLSVTCSSLEIKHMDTSVQSHQIVYM</sequence>
<dbReference type="InterPro" id="IPR001060">
    <property type="entry name" value="FCH_dom"/>
</dbReference>
<feature type="domain" description="FCH" evidence="3">
    <location>
        <begin position="9"/>
        <end position="98"/>
    </location>
</feature>
<dbReference type="Pfam" id="PF10291">
    <property type="entry name" value="muHD"/>
    <property type="match status" value="1"/>
</dbReference>
<feature type="compositionally biased region" description="Low complexity" evidence="2">
    <location>
        <begin position="440"/>
        <end position="454"/>
    </location>
</feature>
<dbReference type="InterPro" id="IPR018808">
    <property type="entry name" value="Muniscin_C"/>
</dbReference>
<dbReference type="OrthoDB" id="27823at2759"/>
<proteinExistence type="predicted"/>
<dbReference type="SMART" id="SM00055">
    <property type="entry name" value="FCH"/>
    <property type="match status" value="1"/>
</dbReference>
<keyword evidence="1" id="KW-0254">Endocytosis</keyword>
<feature type="compositionally biased region" description="Polar residues" evidence="2">
    <location>
        <begin position="287"/>
        <end position="298"/>
    </location>
</feature>
<dbReference type="Gene3D" id="1.20.1270.60">
    <property type="entry name" value="Arfaptin homology (AH) domain/BAR domain"/>
    <property type="match status" value="1"/>
</dbReference>
<organism evidence="4 5">
    <name type="scientific">Mucor circinelloides f. circinelloides (strain 1006PhL)</name>
    <name type="common">Mucormycosis agent</name>
    <name type="synonym">Calyptromyces circinelloides</name>
    <dbReference type="NCBI Taxonomy" id="1220926"/>
    <lineage>
        <taxon>Eukaryota</taxon>
        <taxon>Fungi</taxon>
        <taxon>Fungi incertae sedis</taxon>
        <taxon>Mucoromycota</taxon>
        <taxon>Mucoromycotina</taxon>
        <taxon>Mucoromycetes</taxon>
        <taxon>Mucorales</taxon>
        <taxon>Mucorineae</taxon>
        <taxon>Mucoraceae</taxon>
        <taxon>Mucor</taxon>
    </lineage>
</organism>
<feature type="region of interest" description="Disordered" evidence="2">
    <location>
        <begin position="283"/>
        <end position="323"/>
    </location>
</feature>
<gene>
    <name evidence="4" type="ORF">HMPREF1544_01206</name>
</gene>
<protein>
    <recommendedName>
        <fullName evidence="3">FCH domain-containing protein</fullName>
    </recommendedName>
</protein>
<dbReference type="Pfam" id="PF00611">
    <property type="entry name" value="FCH"/>
    <property type="match status" value="1"/>
</dbReference>
<dbReference type="OMA" id="ANYHSEM"/>
<dbReference type="eggNOG" id="KOG2398">
    <property type="taxonomic scope" value="Eukaryota"/>
</dbReference>
<evidence type="ECO:0000256" key="2">
    <source>
        <dbReference type="SAM" id="MobiDB-lite"/>
    </source>
</evidence>
<dbReference type="FunCoup" id="S2JU14">
    <property type="interactions" value="28"/>
</dbReference>
<feature type="region of interest" description="Disordered" evidence="2">
    <location>
        <begin position="425"/>
        <end position="454"/>
    </location>
</feature>
<feature type="compositionally biased region" description="Polar residues" evidence="2">
    <location>
        <begin position="313"/>
        <end position="322"/>
    </location>
</feature>
<dbReference type="PANTHER" id="PTHR23065:SF54">
    <property type="entry name" value="SUPPRESSOR OF YEAST PROFILIN DELETION"/>
    <property type="match status" value="1"/>
</dbReference>
<name>S2JU14_MUCC1</name>
<dbReference type="GO" id="GO:0006897">
    <property type="term" value="P:endocytosis"/>
    <property type="evidence" value="ECO:0007669"/>
    <property type="project" value="UniProtKB-KW"/>
</dbReference>
<dbReference type="PANTHER" id="PTHR23065">
    <property type="entry name" value="PROLINE-SERINE-THREONINE PHOSPHATASE INTERACTING PROTEIN 1"/>
    <property type="match status" value="1"/>
</dbReference>
<dbReference type="SUPFAM" id="SSF103657">
    <property type="entry name" value="BAR/IMD domain-like"/>
    <property type="match status" value="1"/>
</dbReference>
<dbReference type="GO" id="GO:0032153">
    <property type="term" value="C:cell division site"/>
    <property type="evidence" value="ECO:0007669"/>
    <property type="project" value="TreeGrafter"/>
</dbReference>
<dbReference type="AlphaFoldDB" id="S2JU14"/>